<accession>A0A9P3Q2N7</accession>
<feature type="transmembrane region" description="Helical" evidence="1">
    <location>
        <begin position="354"/>
        <end position="381"/>
    </location>
</feature>
<evidence type="ECO:0000313" key="3">
    <source>
        <dbReference type="Proteomes" id="UP001063166"/>
    </source>
</evidence>
<feature type="transmembrane region" description="Helical" evidence="1">
    <location>
        <begin position="393"/>
        <end position="415"/>
    </location>
</feature>
<evidence type="ECO:0000256" key="1">
    <source>
        <dbReference type="SAM" id="Phobius"/>
    </source>
</evidence>
<protein>
    <submittedName>
        <fullName evidence="2">Uncharacterized protein</fullName>
    </submittedName>
</protein>
<dbReference type="SUPFAM" id="SSF52047">
    <property type="entry name" value="RNI-like"/>
    <property type="match status" value="1"/>
</dbReference>
<evidence type="ECO:0000313" key="2">
    <source>
        <dbReference type="EMBL" id="GLB45707.1"/>
    </source>
</evidence>
<keyword evidence="1" id="KW-0812">Transmembrane</keyword>
<dbReference type="Proteomes" id="UP001063166">
    <property type="component" value="Unassembled WGS sequence"/>
</dbReference>
<proteinExistence type="predicted"/>
<dbReference type="EMBL" id="BRPK01000026">
    <property type="protein sequence ID" value="GLB45707.1"/>
    <property type="molecule type" value="Genomic_DNA"/>
</dbReference>
<sequence>MLPILRLFLERSYPSDLSVSVQIQEAGDPQQDPCFDELVLHSERWGHLHLDVFPRLIPKLNTVKNRVSALRTLSLQSNATRALSYDAVVDAFEYAPLLRNVATHGAKPTALRIPWHQITNLTFDPPDTIGMEWAQQCSNLQSLTIYPTMLPNGHIIHPLLGHFTTSLGLQSPPNALGIFSRFTTPNLLSLIIKSASPNKYFIWFHSEFLAFVARSPPFALREFALINLYTDMTADQLIECLRVLPSLQTLKIVETYRKPLFTHEVCHALTRRAYDVDDYSDEMSSMHLSPMLTTLYLGEGAIVDPESLADMLESRLPHIGDPCYDELASLTSLTLGAVFWALPRKDARRATSDVLHCGAALHAADTVSLFALVFMVIFYLAYFPLAPFRPNEIMQLVAVLCGSRSVPVVIITVLFSQSRSPRFAPAAAALPAQKYTRTPSPDLVSTPSISRICFPLSPRAQSGSQKESTVG</sequence>
<keyword evidence="1" id="KW-0472">Membrane</keyword>
<gene>
    <name evidence="2" type="ORF">LshimejAT787_2600400</name>
</gene>
<name>A0A9P3Q2N7_LYOSH</name>
<reference evidence="2" key="1">
    <citation type="submission" date="2022-07" db="EMBL/GenBank/DDBJ databases">
        <title>The genome of Lyophyllum shimeji provides insight into the initial evolution of ectomycorrhizal fungal genome.</title>
        <authorList>
            <person name="Kobayashi Y."/>
            <person name="Shibata T."/>
            <person name="Hirakawa H."/>
            <person name="Shigenobu S."/>
            <person name="Nishiyama T."/>
            <person name="Yamada A."/>
            <person name="Hasebe M."/>
            <person name="Kawaguchi M."/>
        </authorList>
    </citation>
    <scope>NUCLEOTIDE SEQUENCE</scope>
    <source>
        <strain evidence="2">AT787</strain>
    </source>
</reference>
<keyword evidence="3" id="KW-1185">Reference proteome</keyword>
<organism evidence="2 3">
    <name type="scientific">Lyophyllum shimeji</name>
    <name type="common">Hon-shimeji</name>
    <name type="synonym">Tricholoma shimeji</name>
    <dbReference type="NCBI Taxonomy" id="47721"/>
    <lineage>
        <taxon>Eukaryota</taxon>
        <taxon>Fungi</taxon>
        <taxon>Dikarya</taxon>
        <taxon>Basidiomycota</taxon>
        <taxon>Agaricomycotina</taxon>
        <taxon>Agaricomycetes</taxon>
        <taxon>Agaricomycetidae</taxon>
        <taxon>Agaricales</taxon>
        <taxon>Tricholomatineae</taxon>
        <taxon>Lyophyllaceae</taxon>
        <taxon>Lyophyllum</taxon>
    </lineage>
</organism>
<dbReference type="AlphaFoldDB" id="A0A9P3Q2N7"/>
<keyword evidence="1" id="KW-1133">Transmembrane helix</keyword>
<dbReference type="OrthoDB" id="3006679at2759"/>
<comment type="caution">
    <text evidence="2">The sequence shown here is derived from an EMBL/GenBank/DDBJ whole genome shotgun (WGS) entry which is preliminary data.</text>
</comment>